<evidence type="ECO:0000256" key="7">
    <source>
        <dbReference type="PIRSR" id="PIRSR001589-3"/>
    </source>
</evidence>
<keyword evidence="5" id="KW-0067">ATP-binding</keyword>
<keyword evidence="4" id="KW-0547">Nucleotide-binding</keyword>
<dbReference type="GO" id="GO:0005524">
    <property type="term" value="F:ATP binding"/>
    <property type="evidence" value="ECO:0007669"/>
    <property type="project" value="UniProtKB-KW"/>
</dbReference>
<evidence type="ECO:0000256" key="6">
    <source>
        <dbReference type="ARBA" id="ARBA00048741"/>
    </source>
</evidence>
<dbReference type="InterPro" id="IPR001962">
    <property type="entry name" value="Asn_synthase"/>
</dbReference>
<dbReference type="EMBL" id="SNVV01000004">
    <property type="protein sequence ID" value="TDN53825.1"/>
    <property type="molecule type" value="Genomic_DNA"/>
</dbReference>
<dbReference type="GO" id="GO:0004066">
    <property type="term" value="F:asparagine synthase (glutamine-hydrolyzing) activity"/>
    <property type="evidence" value="ECO:0007669"/>
    <property type="project" value="UniProtKB-EC"/>
</dbReference>
<dbReference type="InterPro" id="IPR029055">
    <property type="entry name" value="Ntn_hydrolases_N"/>
</dbReference>
<dbReference type="PANTHER" id="PTHR43284:SF1">
    <property type="entry name" value="ASPARAGINE SYNTHETASE"/>
    <property type="match status" value="1"/>
</dbReference>
<evidence type="ECO:0000313" key="10">
    <source>
        <dbReference type="EMBL" id="TDN53825.1"/>
    </source>
</evidence>
<keyword evidence="11" id="KW-1185">Reference proteome</keyword>
<gene>
    <name evidence="10" type="ORF">C7389_104179</name>
</gene>
<dbReference type="CDD" id="cd01991">
    <property type="entry name" value="Asn_synthase_B_C"/>
    <property type="match status" value="1"/>
</dbReference>
<dbReference type="PIRSF" id="PIRSF001589">
    <property type="entry name" value="Asn_synthetase_glu-h"/>
    <property type="match status" value="1"/>
</dbReference>
<evidence type="ECO:0000259" key="8">
    <source>
        <dbReference type="Pfam" id="PF00733"/>
    </source>
</evidence>
<dbReference type="InterPro" id="IPR006426">
    <property type="entry name" value="Asn_synth_AEB"/>
</dbReference>
<evidence type="ECO:0000259" key="9">
    <source>
        <dbReference type="Pfam" id="PF13537"/>
    </source>
</evidence>
<dbReference type="GO" id="GO:0005829">
    <property type="term" value="C:cytosol"/>
    <property type="evidence" value="ECO:0007669"/>
    <property type="project" value="TreeGrafter"/>
</dbReference>
<comment type="pathway">
    <text evidence="1">Amino-acid biosynthesis; L-asparagine biosynthesis; L-asparagine from L-aspartate (L-Gln route): step 1/1.</text>
</comment>
<dbReference type="InterPro" id="IPR051786">
    <property type="entry name" value="ASN_synthetase/amidase"/>
</dbReference>
<evidence type="ECO:0000256" key="5">
    <source>
        <dbReference type="ARBA" id="ARBA00022840"/>
    </source>
</evidence>
<evidence type="ECO:0000313" key="11">
    <source>
        <dbReference type="Proteomes" id="UP000295129"/>
    </source>
</evidence>
<protein>
    <recommendedName>
        <fullName evidence="3">asparagine synthase (glutamine-hydrolyzing)</fullName>
        <ecNumber evidence="3">6.3.5.4</ecNumber>
    </recommendedName>
</protein>
<dbReference type="InterPro" id="IPR014729">
    <property type="entry name" value="Rossmann-like_a/b/a_fold"/>
</dbReference>
<dbReference type="RefSeq" id="WP_246034662.1">
    <property type="nucleotide sequence ID" value="NZ_SNVV01000004.1"/>
</dbReference>
<dbReference type="Pfam" id="PF00733">
    <property type="entry name" value="Asn_synthase"/>
    <property type="match status" value="1"/>
</dbReference>
<dbReference type="Gene3D" id="3.40.50.620">
    <property type="entry name" value="HUPs"/>
    <property type="match status" value="1"/>
</dbReference>
<dbReference type="SUPFAM" id="SSF56235">
    <property type="entry name" value="N-terminal nucleophile aminohydrolases (Ntn hydrolases)"/>
    <property type="match status" value="1"/>
</dbReference>
<proteinExistence type="inferred from homology"/>
<dbReference type="SUPFAM" id="SSF52402">
    <property type="entry name" value="Adenine nucleotide alpha hydrolases-like"/>
    <property type="match status" value="1"/>
</dbReference>
<evidence type="ECO:0000256" key="4">
    <source>
        <dbReference type="ARBA" id="ARBA00022741"/>
    </source>
</evidence>
<accession>A0A4R6E7B1</accession>
<dbReference type="GO" id="GO:0006529">
    <property type="term" value="P:asparagine biosynthetic process"/>
    <property type="evidence" value="ECO:0007669"/>
    <property type="project" value="InterPro"/>
</dbReference>
<reference evidence="10 11" key="1">
    <citation type="submission" date="2019-03" db="EMBL/GenBank/DDBJ databases">
        <title>Genomic Encyclopedia of Type Strains, Phase IV (KMG-IV): sequencing the most valuable type-strain genomes for metagenomic binning, comparative biology and taxonomic classification.</title>
        <authorList>
            <person name="Goeker M."/>
        </authorList>
    </citation>
    <scope>NUCLEOTIDE SEQUENCE [LARGE SCALE GENOMIC DNA]</scope>
    <source>
        <strain evidence="10 11">DSM 12121</strain>
    </source>
</reference>
<comment type="similarity">
    <text evidence="2">Belongs to the asparagine synthetase family.</text>
</comment>
<feature type="site" description="Important for beta-aspartyl-AMP intermediate formation" evidence="7">
    <location>
        <position position="341"/>
    </location>
</feature>
<feature type="domain" description="Glutamine amidotransferase type-2" evidence="9">
    <location>
        <begin position="88"/>
        <end position="145"/>
    </location>
</feature>
<dbReference type="Proteomes" id="UP000295129">
    <property type="component" value="Unassembled WGS sequence"/>
</dbReference>
<dbReference type="EC" id="6.3.5.4" evidence="3"/>
<dbReference type="InterPro" id="IPR017932">
    <property type="entry name" value="GATase_2_dom"/>
</dbReference>
<evidence type="ECO:0000256" key="1">
    <source>
        <dbReference type="ARBA" id="ARBA00005187"/>
    </source>
</evidence>
<organism evidence="10 11">
    <name type="scientific">Azoarcus indigens</name>
    <dbReference type="NCBI Taxonomy" id="29545"/>
    <lineage>
        <taxon>Bacteria</taxon>
        <taxon>Pseudomonadati</taxon>
        <taxon>Pseudomonadota</taxon>
        <taxon>Betaproteobacteria</taxon>
        <taxon>Rhodocyclales</taxon>
        <taxon>Zoogloeaceae</taxon>
        <taxon>Azoarcus</taxon>
    </lineage>
</organism>
<comment type="caution">
    <text evidence="10">The sequence shown here is derived from an EMBL/GenBank/DDBJ whole genome shotgun (WGS) entry which is preliminary data.</text>
</comment>
<evidence type="ECO:0000256" key="3">
    <source>
        <dbReference type="ARBA" id="ARBA00012737"/>
    </source>
</evidence>
<name>A0A4R6E7B1_9RHOO</name>
<evidence type="ECO:0000256" key="2">
    <source>
        <dbReference type="ARBA" id="ARBA00005752"/>
    </source>
</evidence>
<dbReference type="AlphaFoldDB" id="A0A4R6E7B1"/>
<comment type="catalytic activity">
    <reaction evidence="6">
        <text>L-aspartate + L-glutamine + ATP + H2O = L-asparagine + L-glutamate + AMP + diphosphate + H(+)</text>
        <dbReference type="Rhea" id="RHEA:12228"/>
        <dbReference type="ChEBI" id="CHEBI:15377"/>
        <dbReference type="ChEBI" id="CHEBI:15378"/>
        <dbReference type="ChEBI" id="CHEBI:29985"/>
        <dbReference type="ChEBI" id="CHEBI:29991"/>
        <dbReference type="ChEBI" id="CHEBI:30616"/>
        <dbReference type="ChEBI" id="CHEBI:33019"/>
        <dbReference type="ChEBI" id="CHEBI:58048"/>
        <dbReference type="ChEBI" id="CHEBI:58359"/>
        <dbReference type="ChEBI" id="CHEBI:456215"/>
        <dbReference type="EC" id="6.3.5.4"/>
    </reaction>
</comment>
<dbReference type="Pfam" id="PF13537">
    <property type="entry name" value="GATase_7"/>
    <property type="match status" value="1"/>
</dbReference>
<sequence>MITTESKEARLPATIAGMLSRSAPPQYPAPAEGLAITELGHGFLGHAAGAAALSRDGEAACLAWGTPRFDDAALQQLAEQQGIAAAWLAAFRTHGAQAAAHVGGRFAVALADGQTLHLAVDRFGTYPLCYAADTERCAFANRAEAVPGERREVDPQAIFDYLYFHVIPAPRTIFQGVQRLPAAHVLSWRGGVQEVVPYWTPRFAPDPHRDLEASKAEFLDIVERSVAREAAHGTIGAFLSGGTDSSTVSGMLCKVFGKPAQTYSIGFDASGYDEMEYARLASRHFGTEHHEYYVTPDDLLEAIPKVAAHYDQPFGNSSGAPAWVCVRRAHADGITHMLAGDGGDELFGGNARYAKQKVFGLYERVPGLVRRGLLEPVLGLPGMGGLTLTRKAASYVEQAKVPLPDRLEMYNLLLRLGFDTVFEPSFLSRVATDAPLQAQRRTWERSAGASLLDRMLAFDWKYTLADNDLPKVIGTADLAGVSVSFPLLADELIAFSLTLPEEWKLRGQTLRWFFKEALRGFLPDEIISKKKHGFGLPFGVWAGRHDGLRDLTRDALNGLKQRGIVQPAFIDDLVGRLLPSHPGYYGEMVWVLVVLELWLRAHAPEYGL</sequence>
<dbReference type="Gene3D" id="3.60.20.10">
    <property type="entry name" value="Glutamine Phosphoribosylpyrophosphate, subunit 1, domain 1"/>
    <property type="match status" value="1"/>
</dbReference>
<dbReference type="PANTHER" id="PTHR43284">
    <property type="entry name" value="ASPARAGINE SYNTHETASE (GLUTAMINE-HYDROLYZING)"/>
    <property type="match status" value="1"/>
</dbReference>
<feature type="domain" description="Asparagine synthetase" evidence="8">
    <location>
        <begin position="218"/>
        <end position="600"/>
    </location>
</feature>